<evidence type="ECO:0000313" key="5">
    <source>
        <dbReference type="Proteomes" id="UP000509327"/>
    </source>
</evidence>
<dbReference type="Proteomes" id="UP000509327">
    <property type="component" value="Chromosome"/>
</dbReference>
<evidence type="ECO:0000313" key="3">
    <source>
        <dbReference type="EMBL" id="QKS55837.1"/>
    </source>
</evidence>
<dbReference type="EMBL" id="QJSW01000002">
    <property type="protein sequence ID" value="PYE51445.1"/>
    <property type="molecule type" value="Genomic_DNA"/>
</dbReference>
<accession>A0A2V4W012</accession>
<gene>
    <name evidence="2" type="ORF">DFQ00_102239</name>
    <name evidence="3" type="ORF">HUB98_05500</name>
</gene>
<dbReference type="RefSeq" id="WP_110894498.1">
    <property type="nucleotide sequence ID" value="NZ_CP054614.1"/>
</dbReference>
<dbReference type="Gene3D" id="2.30.30.290">
    <property type="entry name" value="YopX-like domains"/>
    <property type="match status" value="1"/>
</dbReference>
<dbReference type="InterPro" id="IPR019096">
    <property type="entry name" value="YopX_protein"/>
</dbReference>
<protein>
    <submittedName>
        <fullName evidence="2">YopX protein</fullName>
    </submittedName>
</protein>
<proteinExistence type="predicted"/>
<dbReference type="SUPFAM" id="SSF159006">
    <property type="entry name" value="YopX-like"/>
    <property type="match status" value="1"/>
</dbReference>
<keyword evidence="5" id="KW-1185">Reference proteome</keyword>
<dbReference type="InterPro" id="IPR023385">
    <property type="entry name" value="YopX-like_C"/>
</dbReference>
<feature type="domain" description="YopX protein" evidence="1">
    <location>
        <begin position="7"/>
        <end position="136"/>
    </location>
</feature>
<sequence length="137" mass="15642">MTNNKHRGKHIETGEWICGYLIGDDAIVGDIVEWDEQYFCTEYWYKVDPLTVGKSIGRADVVSNEDLFEGDILSPNWAIKEREAKVICYDINQSKYKAVPLSMYLANAGNGGWTGYDIEWMPHKIGNIHDNPELLEV</sequence>
<name>A0A2V4W012_PAEBA</name>
<organism evidence="2 4">
    <name type="scientific">Paenibacillus barcinonensis</name>
    <dbReference type="NCBI Taxonomy" id="198119"/>
    <lineage>
        <taxon>Bacteria</taxon>
        <taxon>Bacillati</taxon>
        <taxon>Bacillota</taxon>
        <taxon>Bacilli</taxon>
        <taxon>Bacillales</taxon>
        <taxon>Paenibacillaceae</taxon>
        <taxon>Paenibacillus</taxon>
    </lineage>
</organism>
<reference evidence="3 5" key="2">
    <citation type="submission" date="2020-06" db="EMBL/GenBank/DDBJ databases">
        <title>Complete genome of Paenibacillus barcinonensis KACC11450.</title>
        <authorList>
            <person name="Kim M."/>
            <person name="Park Y.-J."/>
            <person name="Shin J.-H."/>
        </authorList>
    </citation>
    <scope>NUCLEOTIDE SEQUENCE [LARGE SCALE GENOMIC DNA]</scope>
    <source>
        <strain evidence="3 5">KACC11450</strain>
    </source>
</reference>
<reference evidence="2 4" key="1">
    <citation type="submission" date="2018-06" db="EMBL/GenBank/DDBJ databases">
        <title>Genomic Encyclopedia of Type Strains, Phase III (KMG-III): the genomes of soil and plant-associated and newly described type strains.</title>
        <authorList>
            <person name="Whitman W."/>
        </authorList>
    </citation>
    <scope>NUCLEOTIDE SEQUENCE [LARGE SCALE GENOMIC DNA]</scope>
    <source>
        <strain evidence="2 4">CECT 7022</strain>
    </source>
</reference>
<dbReference type="Pfam" id="PF09643">
    <property type="entry name" value="YopX"/>
    <property type="match status" value="1"/>
</dbReference>
<evidence type="ECO:0000259" key="1">
    <source>
        <dbReference type="Pfam" id="PF09643"/>
    </source>
</evidence>
<dbReference type="OrthoDB" id="1809393at2"/>
<dbReference type="AlphaFoldDB" id="A0A2V4W012"/>
<dbReference type="Proteomes" id="UP000247790">
    <property type="component" value="Unassembled WGS sequence"/>
</dbReference>
<dbReference type="EMBL" id="CP054614">
    <property type="protein sequence ID" value="QKS55837.1"/>
    <property type="molecule type" value="Genomic_DNA"/>
</dbReference>
<evidence type="ECO:0000313" key="4">
    <source>
        <dbReference type="Proteomes" id="UP000247790"/>
    </source>
</evidence>
<evidence type="ECO:0000313" key="2">
    <source>
        <dbReference type="EMBL" id="PYE51445.1"/>
    </source>
</evidence>